<dbReference type="NCBIfam" id="NF010557">
    <property type="entry name" value="PRK13952.1"/>
    <property type="match status" value="1"/>
</dbReference>
<keyword evidence="3 10" id="KW-0813">Transport</keyword>
<dbReference type="HAMAP" id="MF_00115">
    <property type="entry name" value="MscL"/>
    <property type="match status" value="1"/>
</dbReference>
<dbReference type="SUPFAM" id="SSF81330">
    <property type="entry name" value="Gated mechanosensitive channel"/>
    <property type="match status" value="1"/>
</dbReference>
<evidence type="ECO:0000256" key="3">
    <source>
        <dbReference type="ARBA" id="ARBA00022448"/>
    </source>
</evidence>
<keyword evidence="4 10" id="KW-1003">Cell membrane</keyword>
<comment type="caution">
    <text evidence="11">The sequence shown here is derived from an EMBL/GenBank/DDBJ whole genome shotgun (WGS) entry which is preliminary data.</text>
</comment>
<feature type="transmembrane region" description="Helical" evidence="10">
    <location>
        <begin position="83"/>
        <end position="111"/>
    </location>
</feature>
<name>A0ABQ4M4E5_9BACL</name>
<keyword evidence="9 10" id="KW-0407">Ion channel</keyword>
<dbReference type="Gene3D" id="1.10.1200.120">
    <property type="entry name" value="Large-conductance mechanosensitive channel, MscL, domain 1"/>
    <property type="match status" value="1"/>
</dbReference>
<evidence type="ECO:0000256" key="5">
    <source>
        <dbReference type="ARBA" id="ARBA00022692"/>
    </source>
</evidence>
<dbReference type="InterPro" id="IPR037673">
    <property type="entry name" value="MSC/AndL"/>
</dbReference>
<dbReference type="Proteomes" id="UP000680638">
    <property type="component" value="Unassembled WGS sequence"/>
</dbReference>
<evidence type="ECO:0000256" key="2">
    <source>
        <dbReference type="ARBA" id="ARBA00007254"/>
    </source>
</evidence>
<dbReference type="Pfam" id="PF01741">
    <property type="entry name" value="MscL"/>
    <property type="match status" value="1"/>
</dbReference>
<dbReference type="PROSITE" id="PS01327">
    <property type="entry name" value="MSCL"/>
    <property type="match status" value="1"/>
</dbReference>
<evidence type="ECO:0000256" key="4">
    <source>
        <dbReference type="ARBA" id="ARBA00022475"/>
    </source>
</evidence>
<comment type="subcellular location">
    <subcellularLocation>
        <location evidence="1 10">Cell membrane</location>
        <topology evidence="1 10">Multi-pass membrane protein</topology>
    </subcellularLocation>
</comment>
<keyword evidence="7 10" id="KW-0406">Ion transport</keyword>
<evidence type="ECO:0000256" key="9">
    <source>
        <dbReference type="ARBA" id="ARBA00023303"/>
    </source>
</evidence>
<evidence type="ECO:0000256" key="6">
    <source>
        <dbReference type="ARBA" id="ARBA00022989"/>
    </source>
</evidence>
<sequence length="163" mass="17620">MKGFLKEFKEFAVRGNVVDLAVGVIIGGAFGKIVTSVVNDIVMPPIGLLLGGVNFGQLIIPLKPNLTLPNGNPIHTLKEAQDIGAPVIAIGQFINVVIDFLIVAFCIFLLVKGINWLKREKKEEQPEPEKTTKECPYCLSEIPLAATRCGHCTSMLEGSPEHG</sequence>
<feature type="transmembrane region" description="Helical" evidence="10">
    <location>
        <begin position="20"/>
        <end position="39"/>
    </location>
</feature>
<evidence type="ECO:0000313" key="12">
    <source>
        <dbReference type="Proteomes" id="UP000680638"/>
    </source>
</evidence>
<comment type="subunit">
    <text evidence="10">Homopentamer.</text>
</comment>
<evidence type="ECO:0000256" key="1">
    <source>
        <dbReference type="ARBA" id="ARBA00004651"/>
    </source>
</evidence>
<keyword evidence="8 10" id="KW-0472">Membrane</keyword>
<proteinExistence type="inferred from homology"/>
<dbReference type="RefSeq" id="WP_212952969.1">
    <property type="nucleotide sequence ID" value="NZ_BORW01000056.1"/>
</dbReference>
<dbReference type="InterPro" id="IPR036019">
    <property type="entry name" value="MscL_channel"/>
</dbReference>
<protein>
    <recommendedName>
        <fullName evidence="10">Large-conductance mechanosensitive channel</fullName>
    </recommendedName>
</protein>
<comment type="function">
    <text evidence="10">Channel that opens in response to stretch forces in the membrane lipid bilayer. May participate in the regulation of osmotic pressure changes within the cell.</text>
</comment>
<comment type="similarity">
    <text evidence="2 10">Belongs to the MscL family.</text>
</comment>
<evidence type="ECO:0000313" key="11">
    <source>
        <dbReference type="EMBL" id="GIO70298.1"/>
    </source>
</evidence>
<keyword evidence="6 10" id="KW-1133">Transmembrane helix</keyword>
<evidence type="ECO:0000256" key="10">
    <source>
        <dbReference type="HAMAP-Rule" id="MF_00115"/>
    </source>
</evidence>
<dbReference type="InterPro" id="IPR019823">
    <property type="entry name" value="Mechanosensitive_channel_CS"/>
</dbReference>
<dbReference type="NCBIfam" id="NF001843">
    <property type="entry name" value="PRK00567.1-4"/>
    <property type="match status" value="1"/>
</dbReference>
<evidence type="ECO:0000256" key="7">
    <source>
        <dbReference type="ARBA" id="ARBA00023065"/>
    </source>
</evidence>
<dbReference type="PANTHER" id="PTHR30266:SF2">
    <property type="entry name" value="LARGE-CONDUCTANCE MECHANOSENSITIVE CHANNEL"/>
    <property type="match status" value="1"/>
</dbReference>
<gene>
    <name evidence="10 11" type="primary">mscL</name>
    <name evidence="11" type="ORF">J21TS3_51190</name>
</gene>
<dbReference type="InterPro" id="IPR001185">
    <property type="entry name" value="MS_channel"/>
</dbReference>
<organism evidence="11 12">
    <name type="scientific">Paenibacillus cookii</name>
    <dbReference type="NCBI Taxonomy" id="157839"/>
    <lineage>
        <taxon>Bacteria</taxon>
        <taxon>Bacillati</taxon>
        <taxon>Bacillota</taxon>
        <taxon>Bacilli</taxon>
        <taxon>Bacillales</taxon>
        <taxon>Paenibacillaceae</taxon>
        <taxon>Paenibacillus</taxon>
    </lineage>
</organism>
<dbReference type="EMBL" id="BORW01000056">
    <property type="protein sequence ID" value="GIO70298.1"/>
    <property type="molecule type" value="Genomic_DNA"/>
</dbReference>
<accession>A0ABQ4M4E5</accession>
<keyword evidence="5 10" id="KW-0812">Transmembrane</keyword>
<dbReference type="PRINTS" id="PR01264">
    <property type="entry name" value="MECHCHANNEL"/>
</dbReference>
<evidence type="ECO:0000256" key="8">
    <source>
        <dbReference type="ARBA" id="ARBA00023136"/>
    </source>
</evidence>
<reference evidence="11 12" key="1">
    <citation type="submission" date="2021-03" db="EMBL/GenBank/DDBJ databases">
        <title>Antimicrobial resistance genes in bacteria isolated from Japanese honey, and their potential for conferring macrolide and lincosamide resistance in the American foulbrood pathogen Paenibacillus larvae.</title>
        <authorList>
            <person name="Okamoto M."/>
            <person name="Kumagai M."/>
            <person name="Kanamori H."/>
            <person name="Takamatsu D."/>
        </authorList>
    </citation>
    <scope>NUCLEOTIDE SEQUENCE [LARGE SCALE GENOMIC DNA]</scope>
    <source>
        <strain evidence="11 12">J21TS3</strain>
    </source>
</reference>
<dbReference type="NCBIfam" id="TIGR00220">
    <property type="entry name" value="mscL"/>
    <property type="match status" value="1"/>
</dbReference>
<dbReference type="PANTHER" id="PTHR30266">
    <property type="entry name" value="MECHANOSENSITIVE CHANNEL MSCL"/>
    <property type="match status" value="1"/>
</dbReference>
<keyword evidence="12" id="KW-1185">Reference proteome</keyword>